<evidence type="ECO:0000313" key="2">
    <source>
        <dbReference type="EMBL" id="GMT24047.1"/>
    </source>
</evidence>
<sequence>QRWMDKDYENEEDIIYSDEETHPTDSRSEDGEGEEWKVDWNSMECIDEYGDDGEGERRNEKILETSSSEEESEDFELNAVDELGDSVHETAKQNKETGSDDDKNESSEEGTDRWSRWIGVDRKKQNEDEKRTNRGDKKKEESEHERRGDERKERRGDERTIARRREEKSGREKPTLAELVLSGAVKDGEVRKDNKSRMGMSPSRRGGKDLRRSPPSRYSSSRRGVSPNRKEEHREGRRRERSAIGRVTLPHVKKISVSNRSPPRVIRRPSPSTRKERSPHRTTDKRHSFPRMERSPPRRAPSPLRKERSPAKRVPSLPQKERSPLGRGPSSHRKERSPPHRRRSPTMKTSSVRRPSPSPIRKEEGRRSRISPSRRDDRPHLSRRSPSPKDKSPMIIPRKSSPNRVERRRSRSPIPKRIDKKPILPRLSSPNRVRMGSRSPRREERRRENLPSLMEVKTVPPLMTVMVGRIEEDKDKERRQKERDERDEKRKEKEKEIEMKEKKEEEQKGERKRHVPIVWNAEETGAKKIYRSVGHMDGIDSIEKMVEKRKDEKKEEKPISGVMIPLSMAGRVGKCSAVDIDRVESKVPNGRVDIEIKKREDLVPRALPIPIPTPVVESKETANKIEPTHPKPKPKELVRTIHNEKNESPRVEFQSKICVVQPEEGEESDQWEDEVDVPRSSGIQSGGIIGVHKRELNPTKAAFRLFDRATASAVSSSTMKDSKPVMGKEMAVKSVRDVTKLFGDGRDTRDLQGRKRLEEMERDSVRGPNIGTVLPKNKRRQKKHGHRNKNSQSGIRLMEVYH</sequence>
<name>A0AAV5VZ86_9BILA</name>
<reference evidence="2" key="1">
    <citation type="submission" date="2023-10" db="EMBL/GenBank/DDBJ databases">
        <title>Genome assembly of Pristionchus species.</title>
        <authorList>
            <person name="Yoshida K."/>
            <person name="Sommer R.J."/>
        </authorList>
    </citation>
    <scope>NUCLEOTIDE SEQUENCE</scope>
    <source>
        <strain evidence="2">RS5133</strain>
    </source>
</reference>
<protein>
    <submittedName>
        <fullName evidence="2">Uncharacterized protein</fullName>
    </submittedName>
</protein>
<comment type="caution">
    <text evidence="2">The sequence shown here is derived from an EMBL/GenBank/DDBJ whole genome shotgun (WGS) entry which is preliminary data.</text>
</comment>
<keyword evidence="3" id="KW-1185">Reference proteome</keyword>
<feature type="compositionally biased region" description="Acidic residues" evidence="1">
    <location>
        <begin position="8"/>
        <end position="18"/>
    </location>
</feature>
<accession>A0AAV5VZ86</accession>
<evidence type="ECO:0000313" key="3">
    <source>
        <dbReference type="Proteomes" id="UP001432322"/>
    </source>
</evidence>
<feature type="compositionally biased region" description="Basic and acidic residues" evidence="1">
    <location>
        <begin position="228"/>
        <end position="243"/>
    </location>
</feature>
<feature type="compositionally biased region" description="Basic and acidic residues" evidence="1">
    <location>
        <begin position="19"/>
        <end position="38"/>
    </location>
</feature>
<gene>
    <name evidence="2" type="ORF">PFISCL1PPCAC_15344</name>
</gene>
<proteinExistence type="predicted"/>
<feature type="compositionally biased region" description="Basic and acidic residues" evidence="1">
    <location>
        <begin position="360"/>
        <end position="380"/>
    </location>
</feature>
<feature type="compositionally biased region" description="Basic and acidic residues" evidence="1">
    <location>
        <begin position="469"/>
        <end position="509"/>
    </location>
</feature>
<feature type="compositionally biased region" description="Basic and acidic residues" evidence="1">
    <location>
        <begin position="743"/>
        <end position="765"/>
    </location>
</feature>
<feature type="region of interest" description="Disordered" evidence="1">
    <location>
        <begin position="1"/>
        <end position="512"/>
    </location>
</feature>
<feature type="compositionally biased region" description="Basic and acidic residues" evidence="1">
    <location>
        <begin position="440"/>
        <end position="449"/>
    </location>
</feature>
<dbReference type="AlphaFoldDB" id="A0AAV5VZ86"/>
<feature type="compositionally biased region" description="Basic and acidic residues" evidence="1">
    <location>
        <begin position="85"/>
        <end position="175"/>
    </location>
</feature>
<feature type="compositionally biased region" description="Low complexity" evidence="1">
    <location>
        <begin position="213"/>
        <end position="223"/>
    </location>
</feature>
<dbReference type="Proteomes" id="UP001432322">
    <property type="component" value="Unassembled WGS sequence"/>
</dbReference>
<feature type="compositionally biased region" description="Low complexity" evidence="1">
    <location>
        <begin position="256"/>
        <end position="272"/>
    </location>
</feature>
<feature type="non-terminal residue" evidence="2">
    <location>
        <position position="1"/>
    </location>
</feature>
<feature type="compositionally biased region" description="Acidic residues" evidence="1">
    <location>
        <begin position="67"/>
        <end position="76"/>
    </location>
</feature>
<feature type="region of interest" description="Disordered" evidence="1">
    <location>
        <begin position="662"/>
        <end position="690"/>
    </location>
</feature>
<dbReference type="EMBL" id="BTSY01000004">
    <property type="protein sequence ID" value="GMT24047.1"/>
    <property type="molecule type" value="Genomic_DNA"/>
</dbReference>
<feature type="compositionally biased region" description="Basic and acidic residues" evidence="1">
    <location>
        <begin position="186"/>
        <end position="196"/>
    </location>
</feature>
<evidence type="ECO:0000256" key="1">
    <source>
        <dbReference type="SAM" id="MobiDB-lite"/>
    </source>
</evidence>
<feature type="compositionally biased region" description="Acidic residues" evidence="1">
    <location>
        <begin position="45"/>
        <end position="54"/>
    </location>
</feature>
<organism evidence="2 3">
    <name type="scientific">Pristionchus fissidentatus</name>
    <dbReference type="NCBI Taxonomy" id="1538716"/>
    <lineage>
        <taxon>Eukaryota</taxon>
        <taxon>Metazoa</taxon>
        <taxon>Ecdysozoa</taxon>
        <taxon>Nematoda</taxon>
        <taxon>Chromadorea</taxon>
        <taxon>Rhabditida</taxon>
        <taxon>Rhabditina</taxon>
        <taxon>Diplogasteromorpha</taxon>
        <taxon>Diplogasteroidea</taxon>
        <taxon>Neodiplogasteridae</taxon>
        <taxon>Pristionchus</taxon>
    </lineage>
</organism>
<feature type="region of interest" description="Disordered" evidence="1">
    <location>
        <begin position="614"/>
        <end position="638"/>
    </location>
</feature>
<feature type="compositionally biased region" description="Basic and acidic residues" evidence="1">
    <location>
        <begin position="273"/>
        <end position="296"/>
    </location>
</feature>
<feature type="region of interest" description="Disordered" evidence="1">
    <location>
        <begin position="743"/>
        <end position="802"/>
    </location>
</feature>
<feature type="compositionally biased region" description="Basic residues" evidence="1">
    <location>
        <begin position="776"/>
        <end position="789"/>
    </location>
</feature>
<feature type="compositionally biased region" description="Acidic residues" evidence="1">
    <location>
        <begin position="663"/>
        <end position="675"/>
    </location>
</feature>
<feature type="compositionally biased region" description="Basic residues" evidence="1">
    <location>
        <begin position="330"/>
        <end position="345"/>
    </location>
</feature>
<feature type="compositionally biased region" description="Basic and acidic residues" evidence="1">
    <location>
        <begin position="617"/>
        <end position="638"/>
    </location>
</feature>